<dbReference type="InterPro" id="IPR011075">
    <property type="entry name" value="TetR_C"/>
</dbReference>
<evidence type="ECO:0000313" key="7">
    <source>
        <dbReference type="Proteomes" id="UP000494329"/>
    </source>
</evidence>
<dbReference type="InterPro" id="IPR050109">
    <property type="entry name" value="HTH-type_TetR-like_transc_reg"/>
</dbReference>
<keyword evidence="1" id="KW-0805">Transcription regulation</keyword>
<organism evidence="6 7">
    <name type="scientific">Paraburkholderia solisilvae</name>
    <dbReference type="NCBI Taxonomy" id="624376"/>
    <lineage>
        <taxon>Bacteria</taxon>
        <taxon>Pseudomonadati</taxon>
        <taxon>Pseudomonadota</taxon>
        <taxon>Betaproteobacteria</taxon>
        <taxon>Burkholderiales</taxon>
        <taxon>Burkholderiaceae</taxon>
        <taxon>Paraburkholderia</taxon>
    </lineage>
</organism>
<evidence type="ECO:0000259" key="5">
    <source>
        <dbReference type="PROSITE" id="PS50977"/>
    </source>
</evidence>
<dbReference type="AlphaFoldDB" id="A0A6J5DMW5"/>
<dbReference type="EMBL" id="CADIKF010000012">
    <property type="protein sequence ID" value="CAB3754561.1"/>
    <property type="molecule type" value="Genomic_DNA"/>
</dbReference>
<evidence type="ECO:0000256" key="4">
    <source>
        <dbReference type="PROSITE-ProRule" id="PRU00335"/>
    </source>
</evidence>
<evidence type="ECO:0000256" key="1">
    <source>
        <dbReference type="ARBA" id="ARBA00023015"/>
    </source>
</evidence>
<dbReference type="SUPFAM" id="SSF48498">
    <property type="entry name" value="Tetracyclin repressor-like, C-terminal domain"/>
    <property type="match status" value="1"/>
</dbReference>
<dbReference type="Gene3D" id="1.10.357.10">
    <property type="entry name" value="Tetracycline Repressor, domain 2"/>
    <property type="match status" value="1"/>
</dbReference>
<accession>A0A6J5DMW5</accession>
<evidence type="ECO:0000256" key="3">
    <source>
        <dbReference type="ARBA" id="ARBA00023163"/>
    </source>
</evidence>
<name>A0A6J5DMW5_9BURK</name>
<dbReference type="Proteomes" id="UP000494329">
    <property type="component" value="Unassembled WGS sequence"/>
</dbReference>
<dbReference type="SUPFAM" id="SSF46689">
    <property type="entry name" value="Homeodomain-like"/>
    <property type="match status" value="1"/>
</dbReference>
<dbReference type="InterPro" id="IPR001647">
    <property type="entry name" value="HTH_TetR"/>
</dbReference>
<dbReference type="GO" id="GO:0003700">
    <property type="term" value="F:DNA-binding transcription factor activity"/>
    <property type="evidence" value="ECO:0007669"/>
    <property type="project" value="TreeGrafter"/>
</dbReference>
<sequence>MVEPNIATAASKGRPRNDEATRIVQRCAVELANEGGIANATVDRIAQRSGVAKSTIYRRWPNGPAVVMDGFLSEILPLIGYEEKSTVIQTVEATIMQLVAALSGKRGDILRDLLGSAQHDPVLREAFLKRWIEPRRRIGREVLERGVMRGELCADADLDLMLDLLYGGVYYRLVVSFTPLTKDSVRSLVAHVFRSFAP</sequence>
<keyword evidence="7" id="KW-1185">Reference proteome</keyword>
<gene>
    <name evidence="6" type="ORF">LMG29739_01958</name>
</gene>
<feature type="DNA-binding region" description="H-T-H motif" evidence="4">
    <location>
        <begin position="41"/>
        <end position="60"/>
    </location>
</feature>
<dbReference type="InterPro" id="IPR036271">
    <property type="entry name" value="Tet_transcr_reg_TetR-rel_C_sf"/>
</dbReference>
<feature type="domain" description="HTH tetR-type" evidence="5">
    <location>
        <begin position="18"/>
        <end position="78"/>
    </location>
</feature>
<dbReference type="Pfam" id="PF00440">
    <property type="entry name" value="TetR_N"/>
    <property type="match status" value="1"/>
</dbReference>
<proteinExistence type="predicted"/>
<dbReference type="Gene3D" id="1.10.10.60">
    <property type="entry name" value="Homeodomain-like"/>
    <property type="match status" value="1"/>
</dbReference>
<dbReference type="Pfam" id="PF16859">
    <property type="entry name" value="TetR_C_11"/>
    <property type="match status" value="1"/>
</dbReference>
<dbReference type="PROSITE" id="PS50977">
    <property type="entry name" value="HTH_TETR_2"/>
    <property type="match status" value="1"/>
</dbReference>
<evidence type="ECO:0000313" key="6">
    <source>
        <dbReference type="EMBL" id="CAB3754561.1"/>
    </source>
</evidence>
<dbReference type="PANTHER" id="PTHR30055">
    <property type="entry name" value="HTH-TYPE TRANSCRIPTIONAL REGULATOR RUTR"/>
    <property type="match status" value="1"/>
</dbReference>
<keyword evidence="2 4" id="KW-0238">DNA-binding</keyword>
<dbReference type="InterPro" id="IPR009057">
    <property type="entry name" value="Homeodomain-like_sf"/>
</dbReference>
<reference evidence="6 7" key="1">
    <citation type="submission" date="2020-04" db="EMBL/GenBank/DDBJ databases">
        <authorList>
            <person name="De Canck E."/>
        </authorList>
    </citation>
    <scope>NUCLEOTIDE SEQUENCE [LARGE SCALE GENOMIC DNA]</scope>
    <source>
        <strain evidence="6 7">LMG 29739</strain>
    </source>
</reference>
<evidence type="ECO:0000256" key="2">
    <source>
        <dbReference type="ARBA" id="ARBA00023125"/>
    </source>
</evidence>
<dbReference type="RefSeq" id="WP_175110697.1">
    <property type="nucleotide sequence ID" value="NZ_CADIKF010000012.1"/>
</dbReference>
<protein>
    <submittedName>
        <fullName evidence="6">Putative HTH-type transcriptional regulator</fullName>
    </submittedName>
</protein>
<dbReference type="GO" id="GO:0000976">
    <property type="term" value="F:transcription cis-regulatory region binding"/>
    <property type="evidence" value="ECO:0007669"/>
    <property type="project" value="TreeGrafter"/>
</dbReference>
<dbReference type="PANTHER" id="PTHR30055:SF148">
    <property type="entry name" value="TETR-FAMILY TRANSCRIPTIONAL REGULATOR"/>
    <property type="match status" value="1"/>
</dbReference>
<keyword evidence="3" id="KW-0804">Transcription</keyword>